<gene>
    <name evidence="2" type="ORF">GCM10007932_40640</name>
</gene>
<comment type="caution">
    <text evidence="2">The sequence shown here is derived from an EMBL/GenBank/DDBJ whole genome shotgun (WGS) entry which is preliminary data.</text>
</comment>
<accession>A0AAV5NW96</accession>
<dbReference type="RefSeq" id="WP_185829773.1">
    <property type="nucleotide sequence ID" value="NZ_AP025145.1"/>
</dbReference>
<reference evidence="3" key="1">
    <citation type="journal article" date="2019" name="Int. J. Syst. Evol. Microbiol.">
        <title>The Global Catalogue of Microorganisms (GCM) 10K type strain sequencing project: providing services to taxonomists for standard genome sequencing and annotation.</title>
        <authorList>
            <consortium name="The Broad Institute Genomics Platform"/>
            <consortium name="The Broad Institute Genome Sequencing Center for Infectious Disease"/>
            <person name="Wu L."/>
            <person name="Ma J."/>
        </authorList>
    </citation>
    <scope>NUCLEOTIDE SEQUENCE [LARGE SCALE GENOMIC DNA]</scope>
    <source>
        <strain evidence="3">NBRC 15640</strain>
    </source>
</reference>
<dbReference type="SMART" id="SM00974">
    <property type="entry name" value="T5orf172"/>
    <property type="match status" value="1"/>
</dbReference>
<organism evidence="2 3">
    <name type="scientific">Vibrio penaeicida</name>
    <dbReference type="NCBI Taxonomy" id="104609"/>
    <lineage>
        <taxon>Bacteria</taxon>
        <taxon>Pseudomonadati</taxon>
        <taxon>Pseudomonadota</taxon>
        <taxon>Gammaproteobacteria</taxon>
        <taxon>Vibrionales</taxon>
        <taxon>Vibrionaceae</taxon>
        <taxon>Vibrio</taxon>
    </lineage>
</organism>
<evidence type="ECO:0000313" key="2">
    <source>
        <dbReference type="EMBL" id="GLQ74703.1"/>
    </source>
</evidence>
<evidence type="ECO:0000313" key="3">
    <source>
        <dbReference type="Proteomes" id="UP001156690"/>
    </source>
</evidence>
<dbReference type="Pfam" id="PF13455">
    <property type="entry name" value="MUG113"/>
    <property type="match status" value="1"/>
</dbReference>
<dbReference type="EMBL" id="BSNX01000057">
    <property type="protein sequence ID" value="GLQ74703.1"/>
    <property type="molecule type" value="Genomic_DNA"/>
</dbReference>
<feature type="domain" description="Bacteriophage T5 Orf172 DNA-binding" evidence="1">
    <location>
        <begin position="12"/>
        <end position="84"/>
    </location>
</feature>
<sequence>MFSNPFVYFIQGECTGLIKIGKTMTLIEQRLKQLQTGSPDKLNFLGGYLGELSENDIHTQFQEYRLHGEWFRASESLKEFISKNCIHDAQALHYAVSEIENGNMTVNEAMALKTKGLLGKHSELMVKLFSDAL</sequence>
<proteinExistence type="predicted"/>
<protein>
    <recommendedName>
        <fullName evidence="1">Bacteriophage T5 Orf172 DNA-binding domain-containing protein</fullName>
    </recommendedName>
</protein>
<dbReference type="Proteomes" id="UP001156690">
    <property type="component" value="Unassembled WGS sequence"/>
</dbReference>
<dbReference type="InterPro" id="IPR018306">
    <property type="entry name" value="Phage_T5_Orf172_DNA-bd"/>
</dbReference>
<name>A0AAV5NW96_9VIBR</name>
<evidence type="ECO:0000259" key="1">
    <source>
        <dbReference type="SMART" id="SM00974"/>
    </source>
</evidence>
<keyword evidence="3" id="KW-1185">Reference proteome</keyword>
<dbReference type="AlphaFoldDB" id="A0AAV5NW96"/>